<proteinExistence type="predicted"/>
<evidence type="ECO:0000256" key="1">
    <source>
        <dbReference type="SAM" id="Phobius"/>
    </source>
</evidence>
<name>A0A8D9B587_9HEMI</name>
<feature type="transmembrane region" description="Helical" evidence="1">
    <location>
        <begin position="35"/>
        <end position="60"/>
    </location>
</feature>
<keyword evidence="1" id="KW-0472">Membrane</keyword>
<feature type="transmembrane region" description="Helical" evidence="1">
    <location>
        <begin position="80"/>
        <end position="100"/>
    </location>
</feature>
<organism evidence="2">
    <name type="scientific">Cacopsylla melanoneura</name>
    <dbReference type="NCBI Taxonomy" id="428564"/>
    <lineage>
        <taxon>Eukaryota</taxon>
        <taxon>Metazoa</taxon>
        <taxon>Ecdysozoa</taxon>
        <taxon>Arthropoda</taxon>
        <taxon>Hexapoda</taxon>
        <taxon>Insecta</taxon>
        <taxon>Pterygota</taxon>
        <taxon>Neoptera</taxon>
        <taxon>Paraneoptera</taxon>
        <taxon>Hemiptera</taxon>
        <taxon>Sternorrhyncha</taxon>
        <taxon>Psylloidea</taxon>
        <taxon>Psyllidae</taxon>
        <taxon>Psyllinae</taxon>
        <taxon>Cacopsylla</taxon>
    </lineage>
</organism>
<evidence type="ECO:0000313" key="2">
    <source>
        <dbReference type="EMBL" id="CAG6776927.1"/>
    </source>
</evidence>
<dbReference type="EMBL" id="HBUF01603705">
    <property type="protein sequence ID" value="CAG6776927.1"/>
    <property type="molecule type" value="Transcribed_RNA"/>
</dbReference>
<sequence>MRLRLQLQFGTFKISRHFSHPLVQHYNLNPHNQSLIFLLCSVFLTFLCSVLHINLPYLLFFLHYHFSIFSTSHPSFISHSYLLFSLKLSFLFPLSFYSIVKLFILSSFFSMSFVIPIYSVLPLISTVLSFLVDLLPYPLLSSLYSALPLMPTSPQLNLFFHDFQFNNT</sequence>
<keyword evidence="1" id="KW-1133">Transmembrane helix</keyword>
<dbReference type="AlphaFoldDB" id="A0A8D9B587"/>
<dbReference type="EMBL" id="HBUF01416024">
    <property type="protein sequence ID" value="CAG6739901.1"/>
    <property type="molecule type" value="Transcribed_RNA"/>
</dbReference>
<accession>A0A8D9B587</accession>
<protein>
    <submittedName>
        <fullName evidence="2">Uncharacterized protein</fullName>
    </submittedName>
</protein>
<dbReference type="EMBL" id="HBUF01231748">
    <property type="protein sequence ID" value="CAG6673672.1"/>
    <property type="molecule type" value="Transcribed_RNA"/>
</dbReference>
<dbReference type="EMBL" id="HBUF01231747">
    <property type="protein sequence ID" value="CAG6673670.1"/>
    <property type="molecule type" value="Transcribed_RNA"/>
</dbReference>
<keyword evidence="1" id="KW-0812">Transmembrane</keyword>
<reference evidence="2" key="1">
    <citation type="submission" date="2021-05" db="EMBL/GenBank/DDBJ databases">
        <authorList>
            <person name="Alioto T."/>
            <person name="Alioto T."/>
            <person name="Gomez Garrido J."/>
        </authorList>
    </citation>
    <scope>NUCLEOTIDE SEQUENCE</scope>
</reference>
<feature type="transmembrane region" description="Helical" evidence="1">
    <location>
        <begin position="112"/>
        <end position="132"/>
    </location>
</feature>